<dbReference type="PANTHER" id="PTHR32183">
    <property type="match status" value="1"/>
</dbReference>
<evidence type="ECO:0000313" key="6">
    <source>
        <dbReference type="Proteomes" id="UP000238218"/>
    </source>
</evidence>
<keyword evidence="2 5" id="KW-0489">Methyltransferase</keyword>
<evidence type="ECO:0000256" key="4">
    <source>
        <dbReference type="ARBA" id="ARBA00022691"/>
    </source>
</evidence>
<reference evidence="5 6" key="1">
    <citation type="submission" date="2018-02" db="EMBL/GenBank/DDBJ databases">
        <authorList>
            <person name="Moore K."/>
            <person name="Momper L."/>
        </authorList>
    </citation>
    <scope>NUCLEOTIDE SEQUENCE [LARGE SCALE GENOMIC DNA]</scope>
    <source>
        <strain evidence="5 6">CCALA 015</strain>
    </source>
</reference>
<dbReference type="PANTHER" id="PTHR32183:SF6">
    <property type="entry name" value="CYSTEINE SULFINATE DESULFINASE_CYSTEINE DESULFURASE AND RELATED ENZYMES"/>
    <property type="match status" value="1"/>
</dbReference>
<dbReference type="Gene3D" id="3.40.50.150">
    <property type="entry name" value="Vaccinia Virus protein VP39"/>
    <property type="match status" value="1"/>
</dbReference>
<keyword evidence="1" id="KW-0597">Phosphoprotein</keyword>
<evidence type="ECO:0000313" key="5">
    <source>
        <dbReference type="EMBL" id="PSB37548.1"/>
    </source>
</evidence>
<reference evidence="5 6" key="2">
    <citation type="submission" date="2018-03" db="EMBL/GenBank/DDBJ databases">
        <title>The ancient ancestry and fast evolution of plastids.</title>
        <authorList>
            <person name="Moore K.R."/>
            <person name="Magnabosco C."/>
            <person name="Momper L."/>
            <person name="Gold D.A."/>
            <person name="Bosak T."/>
            <person name="Fournier G.P."/>
        </authorList>
    </citation>
    <scope>NUCLEOTIDE SEQUENCE [LARGE SCALE GENOMIC DNA]</scope>
    <source>
        <strain evidence="5 6">CCALA 015</strain>
    </source>
</reference>
<keyword evidence="6" id="KW-1185">Reference proteome</keyword>
<dbReference type="CDD" id="cd02440">
    <property type="entry name" value="AdoMet_MTases"/>
    <property type="match status" value="1"/>
</dbReference>
<gene>
    <name evidence="5" type="ORF">C7B81_08520</name>
</gene>
<evidence type="ECO:0000256" key="2">
    <source>
        <dbReference type="ARBA" id="ARBA00022603"/>
    </source>
</evidence>
<protein>
    <submittedName>
        <fullName evidence="5">Thiol methyltransferase</fullName>
    </submittedName>
</protein>
<dbReference type="Proteomes" id="UP000238218">
    <property type="component" value="Unassembled WGS sequence"/>
</dbReference>
<dbReference type="PROSITE" id="PS51585">
    <property type="entry name" value="SAM_MT_TPMT"/>
    <property type="match status" value="1"/>
</dbReference>
<evidence type="ECO:0000256" key="3">
    <source>
        <dbReference type="ARBA" id="ARBA00022679"/>
    </source>
</evidence>
<dbReference type="InterPro" id="IPR008854">
    <property type="entry name" value="TPMT"/>
</dbReference>
<dbReference type="EMBL" id="PVWP01000005">
    <property type="protein sequence ID" value="PSB37548.1"/>
    <property type="molecule type" value="Genomic_DNA"/>
</dbReference>
<evidence type="ECO:0000256" key="1">
    <source>
        <dbReference type="ARBA" id="ARBA00022553"/>
    </source>
</evidence>
<comment type="caution">
    <text evidence="5">The sequence shown here is derived from an EMBL/GenBank/DDBJ whole genome shotgun (WGS) entry which is preliminary data.</text>
</comment>
<keyword evidence="3" id="KW-0808">Transferase</keyword>
<accession>A0ABX5F7V6</accession>
<dbReference type="GO" id="GO:0032259">
    <property type="term" value="P:methylation"/>
    <property type="evidence" value="ECO:0007669"/>
    <property type="project" value="UniProtKB-KW"/>
</dbReference>
<dbReference type="Pfam" id="PF05724">
    <property type="entry name" value="TPMT"/>
    <property type="match status" value="1"/>
</dbReference>
<name>A0ABX5F7V6_9CHRO</name>
<keyword evidence="4" id="KW-0949">S-adenosyl-L-methionine</keyword>
<proteinExistence type="predicted"/>
<dbReference type="RefSeq" id="WP_106220839.1">
    <property type="nucleotide sequence ID" value="NZ_PVWP01000005.1"/>
</dbReference>
<sequence>MNRSEPASPAAASHWDQRYRQGTDGWELGRPAPPLEAFLRSHPLAPRPPGPVLVPGCGRGHEAALLEQLGFAAIGLDFSGEAVTEARARHGDDRPGLRWLQADLFDRPALEAAGLAPGSLGGVVEHTCFCAIDPGRRDDYIATVCRLLAPGSWLLGLFWCHPRPGGPPWGSDPQAVAAQLGEAGLVAEVWEPATGSVDQRPDEWLGLWRRPLHPVPGHGGQQAGHAAEA</sequence>
<dbReference type="GO" id="GO:0008168">
    <property type="term" value="F:methyltransferase activity"/>
    <property type="evidence" value="ECO:0007669"/>
    <property type="project" value="UniProtKB-KW"/>
</dbReference>
<dbReference type="SUPFAM" id="SSF53335">
    <property type="entry name" value="S-adenosyl-L-methionine-dependent methyltransferases"/>
    <property type="match status" value="1"/>
</dbReference>
<organism evidence="5 6">
    <name type="scientific">Aphanothece cf. minutissima CCALA 015</name>
    <dbReference type="NCBI Taxonomy" id="2107695"/>
    <lineage>
        <taxon>Bacteria</taxon>
        <taxon>Bacillati</taxon>
        <taxon>Cyanobacteriota</taxon>
        <taxon>Cyanophyceae</taxon>
        <taxon>Oscillatoriophycideae</taxon>
        <taxon>Chroococcales</taxon>
        <taxon>Aphanothecaceae</taxon>
        <taxon>Aphanothece</taxon>
    </lineage>
</organism>
<dbReference type="InterPro" id="IPR029063">
    <property type="entry name" value="SAM-dependent_MTases_sf"/>
</dbReference>